<evidence type="ECO:0000256" key="1">
    <source>
        <dbReference type="ARBA" id="ARBA00022729"/>
    </source>
</evidence>
<dbReference type="STRING" id="1128970.SAMN04487935_2139"/>
<dbReference type="Proteomes" id="UP000199580">
    <property type="component" value="Unassembled WGS sequence"/>
</dbReference>
<proteinExistence type="predicted"/>
<sequence length="832" mass="88552">MSIITWRRFKIRRLQHLFYGFVTFCHARFSGLGLAWPTFEEILNHKTMKKTILLLLLLFGFVFSSSGQASLCEDAVPVSLPYSTTDDTANYGNEYHGTPGDFSSCGTPNTFLNGNDVVYAYTADFDGAIHLDLSTESSFVGLFVYGSCSDIGQNCLAAAVMEDINSAGYLSIEAFPVTTGQTYYFVISSWPAPQTVAYHLNIAANTCTNATATYTVHSDCGLADQFLVAVAVVDLGSATSLTITNSVDTNSQSIAAPGIVTFGPYANGTPVSFTIANDQDANCFITSAPQNQTICAPANNFCSDAVDLALETSPLNGTTIGATNQNNTSCATNRAAGDVYYSMLVPNTYTLTIGMTATDYDAMATLFFGSCDNQIELTCFDDESTVYNYVNNTGTDQTFYWVQDGFNGNSGNFTLAWNLSSCVTPDAIYTVVPDCANGEQFLVTADVFSLGSAASVTVTDDQESTPQNLTATGQVQFGPYPNNTLVTFTVTNDDETSCFLVGQPVTQEVCPPTCTNAAVNFNPFFNCPNTNGYYVNAEVTDLGTATSIALSDDQGSASQSITATGTYQFGPYADYTPVLFTVSDEGDGDCVMTYNIQSFSNCPSANDDCAAAITLIPGNDMDAGSLLTTNHGASPSPELPRPTCAYAFFGNFGKDVWYTVAVPASGNLTIGTGPANAETLNLSDTALQLYSGDCAALTPIECSGSGSDNMNTFASVTLTGRTPGEILYIRAYGTWGTQGAFVISAYDASLASTDFDYAGLVSYPNPVKDILNLSYFKTITTVRVFNLLGQEVMAKAVNEKQSGIDMSTLPEGTYLVKIFAGSQTKTIKVIKA</sequence>
<feature type="domain" description="T9SS-like galactose binding" evidence="4">
    <location>
        <begin position="605"/>
        <end position="683"/>
    </location>
</feature>
<evidence type="ECO:0000259" key="4">
    <source>
        <dbReference type="Pfam" id="PF23759"/>
    </source>
</evidence>
<keyword evidence="1" id="KW-0732">Signal</keyword>
<evidence type="ECO:0000259" key="3">
    <source>
        <dbReference type="Pfam" id="PF18962"/>
    </source>
</evidence>
<dbReference type="Pfam" id="PF23759">
    <property type="entry name" value="GBD_T9SS_assoc"/>
    <property type="match status" value="2"/>
</dbReference>
<keyword evidence="2" id="KW-1133">Transmembrane helix</keyword>
<dbReference type="AlphaFoldDB" id="A0A1G8Y276"/>
<accession>A0A1G8Y276</accession>
<keyword evidence="2" id="KW-0472">Membrane</keyword>
<reference evidence="5 6" key="1">
    <citation type="submission" date="2016-10" db="EMBL/GenBank/DDBJ databases">
        <authorList>
            <person name="de Groot N.N."/>
        </authorList>
    </citation>
    <scope>NUCLEOTIDE SEQUENCE [LARGE SCALE GENOMIC DNA]</scope>
    <source>
        <strain evidence="5 6">CGMCC 1.10076</strain>
    </source>
</reference>
<feature type="transmembrane region" description="Helical" evidence="2">
    <location>
        <begin position="17"/>
        <end position="39"/>
    </location>
</feature>
<evidence type="ECO:0000256" key="2">
    <source>
        <dbReference type="SAM" id="Phobius"/>
    </source>
</evidence>
<gene>
    <name evidence="5" type="ORF">SAMN04487935_2139</name>
</gene>
<evidence type="ECO:0000313" key="5">
    <source>
        <dbReference type="EMBL" id="SDJ96225.1"/>
    </source>
</evidence>
<dbReference type="NCBIfam" id="TIGR04183">
    <property type="entry name" value="Por_Secre_tail"/>
    <property type="match status" value="1"/>
</dbReference>
<keyword evidence="2" id="KW-0812">Transmembrane</keyword>
<dbReference type="InterPro" id="IPR026444">
    <property type="entry name" value="Secre_tail"/>
</dbReference>
<keyword evidence="6" id="KW-1185">Reference proteome</keyword>
<dbReference type="EMBL" id="FNEZ01000003">
    <property type="protein sequence ID" value="SDJ96225.1"/>
    <property type="molecule type" value="Genomic_DNA"/>
</dbReference>
<evidence type="ECO:0000313" key="6">
    <source>
        <dbReference type="Proteomes" id="UP000199580"/>
    </source>
</evidence>
<feature type="domain" description="T9SS-like galactose binding" evidence="4">
    <location>
        <begin position="299"/>
        <end position="393"/>
    </location>
</feature>
<protein>
    <submittedName>
        <fullName evidence="5">Por secretion system C-terminal sorting domain-containing protein</fullName>
    </submittedName>
</protein>
<dbReference type="InterPro" id="IPR056600">
    <property type="entry name" value="GBD_T9SS_assoc"/>
</dbReference>
<feature type="domain" description="Secretion system C-terminal sorting" evidence="3">
    <location>
        <begin position="763"/>
        <end position="830"/>
    </location>
</feature>
<organism evidence="5 6">
    <name type="scientific">Flavobacterium noncentrifugens</name>
    <dbReference type="NCBI Taxonomy" id="1128970"/>
    <lineage>
        <taxon>Bacteria</taxon>
        <taxon>Pseudomonadati</taxon>
        <taxon>Bacteroidota</taxon>
        <taxon>Flavobacteriia</taxon>
        <taxon>Flavobacteriales</taxon>
        <taxon>Flavobacteriaceae</taxon>
        <taxon>Flavobacterium</taxon>
    </lineage>
</organism>
<dbReference type="OrthoDB" id="975384at2"/>
<name>A0A1G8Y276_9FLAO</name>
<dbReference type="Pfam" id="PF18962">
    <property type="entry name" value="Por_Secre_tail"/>
    <property type="match status" value="1"/>
</dbReference>